<dbReference type="InterPro" id="IPR036938">
    <property type="entry name" value="PAP2/HPO_sf"/>
</dbReference>
<evidence type="ECO:0000256" key="1">
    <source>
        <dbReference type="SAM" id="Phobius"/>
    </source>
</evidence>
<evidence type="ECO:0000313" key="4">
    <source>
        <dbReference type="Proteomes" id="UP001260188"/>
    </source>
</evidence>
<feature type="transmembrane region" description="Helical" evidence="1">
    <location>
        <begin position="218"/>
        <end position="239"/>
    </location>
</feature>
<accession>A0ABU1HXU0</accession>
<feature type="transmembrane region" description="Helical" evidence="1">
    <location>
        <begin position="245"/>
        <end position="269"/>
    </location>
</feature>
<reference evidence="3 4" key="1">
    <citation type="submission" date="2023-08" db="EMBL/GenBank/DDBJ databases">
        <title>Functional and genomic diversity of the sorghum phyllosphere microbiome.</title>
        <authorList>
            <person name="Shade A."/>
        </authorList>
    </citation>
    <scope>NUCLEOTIDE SEQUENCE [LARGE SCALE GENOMIC DNA]</scope>
    <source>
        <strain evidence="3 4">SORGH_AS_0919</strain>
    </source>
</reference>
<comment type="caution">
    <text evidence="3">The sequence shown here is derived from an EMBL/GenBank/DDBJ whole genome shotgun (WGS) entry which is preliminary data.</text>
</comment>
<keyword evidence="1" id="KW-0812">Transmembrane</keyword>
<feature type="domain" description="Phosphatidic acid phosphatase type 2/haloperoxidase" evidence="2">
    <location>
        <begin position="117"/>
        <end position="194"/>
    </location>
</feature>
<feature type="transmembrane region" description="Helical" evidence="1">
    <location>
        <begin position="58"/>
        <end position="78"/>
    </location>
</feature>
<feature type="transmembrane region" description="Helical" evidence="1">
    <location>
        <begin position="122"/>
        <end position="141"/>
    </location>
</feature>
<dbReference type="RefSeq" id="WP_084670279.1">
    <property type="nucleotide sequence ID" value="NZ_CP018134.1"/>
</dbReference>
<dbReference type="SUPFAM" id="SSF48317">
    <property type="entry name" value="Acid phosphatase/Vanadium-dependent haloperoxidase"/>
    <property type="match status" value="1"/>
</dbReference>
<feature type="transmembrane region" description="Helical" evidence="1">
    <location>
        <begin position="148"/>
        <end position="170"/>
    </location>
</feature>
<dbReference type="Pfam" id="PF01569">
    <property type="entry name" value="PAP2"/>
    <property type="match status" value="1"/>
</dbReference>
<dbReference type="EMBL" id="JAVIZA010000001">
    <property type="protein sequence ID" value="MDR6166445.1"/>
    <property type="molecule type" value="Genomic_DNA"/>
</dbReference>
<dbReference type="InterPro" id="IPR000326">
    <property type="entry name" value="PAP2/HPO"/>
</dbReference>
<feature type="transmembrane region" description="Helical" evidence="1">
    <location>
        <begin position="85"/>
        <end position="102"/>
    </location>
</feature>
<gene>
    <name evidence="3" type="ORF">QE367_000649</name>
</gene>
<evidence type="ECO:0000313" key="3">
    <source>
        <dbReference type="EMBL" id="MDR6166445.1"/>
    </source>
</evidence>
<feature type="transmembrane region" description="Helical" evidence="1">
    <location>
        <begin position="176"/>
        <end position="197"/>
    </location>
</feature>
<sequence length="283" mass="29074">MRRSVRYIPLAAVQLAAIAVTIAVCVFTTSGQHADQAAMVATTSSSNPILLAAQHVSANYILIVAAVTMVVSITTALVTRRFAEAGAASVVFVGASIVTQVLKHDIIARPDLASGWGTYHNSLPSGHATIAIAAACAALFAAPTRMKFVLAPVLVVWATVAGMGVIAAGWHRPSDVVTASLVVGFWCTIAALLVSAARHRRERGSAVLTTAQRRLRGLTPVLILLAVITAVALCASYASGSERTLASALLTVSTITATVLGALAVSGGLPSGRPRGRALVPRV</sequence>
<keyword evidence="1" id="KW-0472">Membrane</keyword>
<dbReference type="Proteomes" id="UP001260188">
    <property type="component" value="Unassembled WGS sequence"/>
</dbReference>
<organism evidence="3 4">
    <name type="scientific">Microbacterium paludicola</name>
    <dbReference type="NCBI Taxonomy" id="300019"/>
    <lineage>
        <taxon>Bacteria</taxon>
        <taxon>Bacillati</taxon>
        <taxon>Actinomycetota</taxon>
        <taxon>Actinomycetes</taxon>
        <taxon>Micrococcales</taxon>
        <taxon>Microbacteriaceae</taxon>
        <taxon>Microbacterium</taxon>
    </lineage>
</organism>
<keyword evidence="1" id="KW-1133">Transmembrane helix</keyword>
<evidence type="ECO:0000259" key="2">
    <source>
        <dbReference type="Pfam" id="PF01569"/>
    </source>
</evidence>
<keyword evidence="4" id="KW-1185">Reference proteome</keyword>
<protein>
    <submittedName>
        <fullName evidence="3">Membrane-associated phospholipid phosphatase</fullName>
    </submittedName>
</protein>
<dbReference type="Gene3D" id="1.20.144.10">
    <property type="entry name" value="Phosphatidic acid phosphatase type 2/haloperoxidase"/>
    <property type="match status" value="1"/>
</dbReference>
<proteinExistence type="predicted"/>
<name>A0ABU1HXU0_9MICO</name>